<feature type="domain" description="N-acetyltransferase" evidence="1">
    <location>
        <begin position="1"/>
        <end position="173"/>
    </location>
</feature>
<name>A0A1I5MDM5_9EURY</name>
<dbReference type="PANTHER" id="PTHR43617:SF34">
    <property type="entry name" value="PUTATIVE-RELATED"/>
    <property type="match status" value="1"/>
</dbReference>
<protein>
    <submittedName>
        <fullName evidence="2">Acetyltransferase (GNAT) family protein</fullName>
    </submittedName>
</protein>
<reference evidence="3" key="1">
    <citation type="submission" date="2016-10" db="EMBL/GenBank/DDBJ databases">
        <authorList>
            <person name="Varghese N."/>
            <person name="Submissions S."/>
        </authorList>
    </citation>
    <scope>NUCLEOTIDE SEQUENCE [LARGE SCALE GENOMIC DNA]</scope>
    <source>
        <strain evidence="3">CGMCC 1.10329</strain>
    </source>
</reference>
<keyword evidence="2" id="KW-0808">Transferase</keyword>
<evidence type="ECO:0000259" key="1">
    <source>
        <dbReference type="PROSITE" id="PS51186"/>
    </source>
</evidence>
<dbReference type="CDD" id="cd04301">
    <property type="entry name" value="NAT_SF"/>
    <property type="match status" value="1"/>
</dbReference>
<dbReference type="PROSITE" id="PS51186">
    <property type="entry name" value="GNAT"/>
    <property type="match status" value="1"/>
</dbReference>
<dbReference type="InterPro" id="IPR000182">
    <property type="entry name" value="GNAT_dom"/>
</dbReference>
<dbReference type="GO" id="GO:0016747">
    <property type="term" value="F:acyltransferase activity, transferring groups other than amino-acyl groups"/>
    <property type="evidence" value="ECO:0007669"/>
    <property type="project" value="InterPro"/>
</dbReference>
<proteinExistence type="predicted"/>
<dbReference type="Proteomes" id="UP000183769">
    <property type="component" value="Unassembled WGS sequence"/>
</dbReference>
<dbReference type="AlphaFoldDB" id="A0A1I5MDM5"/>
<dbReference type="EMBL" id="FOXI01000001">
    <property type="protein sequence ID" value="SFP07718.1"/>
    <property type="molecule type" value="Genomic_DNA"/>
</dbReference>
<dbReference type="PANTHER" id="PTHR43617">
    <property type="entry name" value="L-AMINO ACID N-ACETYLTRANSFERASE"/>
    <property type="match status" value="1"/>
</dbReference>
<dbReference type="RefSeq" id="WP_074874746.1">
    <property type="nucleotide sequence ID" value="NZ_FOXI01000001.1"/>
</dbReference>
<organism evidence="2 3">
    <name type="scientific">Halolamina pelagica</name>
    <dbReference type="NCBI Taxonomy" id="699431"/>
    <lineage>
        <taxon>Archaea</taxon>
        <taxon>Methanobacteriati</taxon>
        <taxon>Methanobacteriota</taxon>
        <taxon>Stenosarchaea group</taxon>
        <taxon>Halobacteria</taxon>
        <taxon>Halobacteriales</taxon>
        <taxon>Haloferacaceae</taxon>
    </lineage>
</organism>
<gene>
    <name evidence="2" type="ORF">SAMN05216277_101224</name>
</gene>
<dbReference type="Gene3D" id="3.40.630.30">
    <property type="match status" value="1"/>
</dbReference>
<dbReference type="Pfam" id="PF00583">
    <property type="entry name" value="Acetyltransf_1"/>
    <property type="match status" value="1"/>
</dbReference>
<evidence type="ECO:0000313" key="2">
    <source>
        <dbReference type="EMBL" id="SFP07718.1"/>
    </source>
</evidence>
<dbReference type="OrthoDB" id="11597at2157"/>
<keyword evidence="3" id="KW-1185">Reference proteome</keyword>
<dbReference type="InterPro" id="IPR016181">
    <property type="entry name" value="Acyl_CoA_acyltransferase"/>
</dbReference>
<evidence type="ECO:0000313" key="3">
    <source>
        <dbReference type="Proteomes" id="UP000183769"/>
    </source>
</evidence>
<dbReference type="InterPro" id="IPR050276">
    <property type="entry name" value="MshD_Acetyltransferase"/>
</dbReference>
<sequence>MQVRRIERQADVGGIIRVHGSAWREAYDGLLPPEILQDQTITPTEEDVQQWQEALRENQEGVLVAADDEGVVRGFVDVRWGDSETKEFVGDDEAGLKAIYVDPDWWGEGTGTALLERGLEILPESIDTVRLETFAENDIASQFYESKGFERTDVGEYDIAGRSYSTIVYALQL</sequence>
<dbReference type="SUPFAM" id="SSF55729">
    <property type="entry name" value="Acyl-CoA N-acyltransferases (Nat)"/>
    <property type="match status" value="1"/>
</dbReference>
<accession>A0A1I5MDM5</accession>